<evidence type="ECO:0000256" key="2">
    <source>
        <dbReference type="ARBA" id="ARBA00022475"/>
    </source>
</evidence>
<feature type="binding site" evidence="9">
    <location>
        <position position="92"/>
    </location>
    <ligand>
        <name>Fe cation</name>
        <dbReference type="ChEBI" id="CHEBI:24875"/>
        <label>1</label>
    </ligand>
</feature>
<dbReference type="GO" id="GO:0006744">
    <property type="term" value="P:ubiquinone biosynthetic process"/>
    <property type="evidence" value="ECO:0007669"/>
    <property type="project" value="UniProtKB-UniRule"/>
</dbReference>
<reference evidence="10 11" key="1">
    <citation type="submission" date="2019-03" db="EMBL/GenBank/DDBJ databases">
        <title>Diverse conjugative elements silence natural transformation in Legionella species.</title>
        <authorList>
            <person name="Durieux I."/>
            <person name="Ginevra C."/>
            <person name="Attaiech L."/>
            <person name="Picq K."/>
            <person name="Juan P.A."/>
            <person name="Jarraud S."/>
            <person name="Charpentier X."/>
        </authorList>
    </citation>
    <scope>NUCLEOTIDE SEQUENCE [LARGE SCALE GENOMIC DNA]</scope>
    <source>
        <strain evidence="10 11">HL-0427-4011</strain>
    </source>
</reference>
<dbReference type="AlphaFoldDB" id="A0AAX1EDE1"/>
<dbReference type="SUPFAM" id="SSF47240">
    <property type="entry name" value="Ferritin-like"/>
    <property type="match status" value="1"/>
</dbReference>
<organism evidence="10 11">
    <name type="scientific">Legionella israelensis</name>
    <dbReference type="NCBI Taxonomy" id="454"/>
    <lineage>
        <taxon>Bacteria</taxon>
        <taxon>Pseudomonadati</taxon>
        <taxon>Pseudomonadota</taxon>
        <taxon>Gammaproteobacteria</taxon>
        <taxon>Legionellales</taxon>
        <taxon>Legionellaceae</taxon>
        <taxon>Legionella</taxon>
    </lineage>
</organism>
<evidence type="ECO:0000256" key="3">
    <source>
        <dbReference type="ARBA" id="ARBA00022688"/>
    </source>
</evidence>
<comment type="subcellular location">
    <subcellularLocation>
        <location evidence="9">Cell membrane</location>
        <topology evidence="9">Peripheral membrane protein</topology>
    </subcellularLocation>
</comment>
<proteinExistence type="inferred from homology"/>
<evidence type="ECO:0000256" key="5">
    <source>
        <dbReference type="ARBA" id="ARBA00023002"/>
    </source>
</evidence>
<dbReference type="GO" id="GO:0008682">
    <property type="term" value="F:3-demethoxyubiquinol 3-hydroxylase activity"/>
    <property type="evidence" value="ECO:0007669"/>
    <property type="project" value="UniProtKB-EC"/>
</dbReference>
<dbReference type="EC" id="1.14.99.60" evidence="9"/>
<feature type="binding site" evidence="9">
    <location>
        <position position="173"/>
    </location>
    <ligand>
        <name>Fe cation</name>
        <dbReference type="ChEBI" id="CHEBI:24875"/>
        <label>1</label>
    </ligand>
</feature>
<dbReference type="RefSeq" id="WP_135059553.1">
    <property type="nucleotide sequence ID" value="NZ_CP038254.1"/>
</dbReference>
<dbReference type="Gene3D" id="1.20.1260.10">
    <property type="match status" value="1"/>
</dbReference>
<dbReference type="PANTHER" id="PTHR11237:SF4">
    <property type="entry name" value="5-DEMETHOXYUBIQUINONE HYDROXYLASE, MITOCHONDRIAL"/>
    <property type="match status" value="1"/>
</dbReference>
<accession>A0AAX1EDE1</accession>
<keyword evidence="3 9" id="KW-0831">Ubiquinone biosynthesis</keyword>
<evidence type="ECO:0000256" key="4">
    <source>
        <dbReference type="ARBA" id="ARBA00022723"/>
    </source>
</evidence>
<keyword evidence="7 9" id="KW-0503">Monooxygenase</keyword>
<dbReference type="HAMAP" id="MF_01658">
    <property type="entry name" value="COQ7"/>
    <property type="match status" value="1"/>
</dbReference>
<feature type="binding site" evidence="9">
    <location>
        <position position="173"/>
    </location>
    <ligand>
        <name>Fe cation</name>
        <dbReference type="ChEBI" id="CHEBI:24875"/>
        <label>2</label>
    </ligand>
</feature>
<dbReference type="GO" id="GO:0005886">
    <property type="term" value="C:plasma membrane"/>
    <property type="evidence" value="ECO:0007669"/>
    <property type="project" value="UniProtKB-SubCell"/>
</dbReference>
<comment type="catalytic activity">
    <reaction evidence="9">
        <text>a 5-methoxy-2-methyl-3-(all-trans-polyprenyl)benzene-1,4-diol + AH2 + O2 = a 3-demethylubiquinol + A + H2O</text>
        <dbReference type="Rhea" id="RHEA:50908"/>
        <dbReference type="Rhea" id="RHEA-COMP:10859"/>
        <dbReference type="Rhea" id="RHEA-COMP:10914"/>
        <dbReference type="ChEBI" id="CHEBI:13193"/>
        <dbReference type="ChEBI" id="CHEBI:15377"/>
        <dbReference type="ChEBI" id="CHEBI:15379"/>
        <dbReference type="ChEBI" id="CHEBI:17499"/>
        <dbReference type="ChEBI" id="CHEBI:84167"/>
        <dbReference type="ChEBI" id="CHEBI:84422"/>
        <dbReference type="EC" id="1.14.99.60"/>
    </reaction>
</comment>
<feature type="binding site" evidence="9">
    <location>
        <position position="89"/>
    </location>
    <ligand>
        <name>Fe cation</name>
        <dbReference type="ChEBI" id="CHEBI:24875"/>
        <label>2</label>
    </ligand>
</feature>
<comment type="cofactor">
    <cofactor evidence="9">
        <name>Fe cation</name>
        <dbReference type="ChEBI" id="CHEBI:24875"/>
    </cofactor>
    <text evidence="9">Binds 2 iron ions per subunit.</text>
</comment>
<evidence type="ECO:0000313" key="10">
    <source>
        <dbReference type="EMBL" id="QBR83062.1"/>
    </source>
</evidence>
<dbReference type="InterPro" id="IPR011566">
    <property type="entry name" value="Ubq_synth_Coq7"/>
</dbReference>
<evidence type="ECO:0000256" key="8">
    <source>
        <dbReference type="ARBA" id="ARBA00023136"/>
    </source>
</evidence>
<sequence length="210" mass="23565">MTFVDHIISEVDTALRTIFPPKHRLCKRNSPGNHIEDTPLSDKQKKQIAGLMRVNHAGEICAQALYQGQALTAKKQEIKIKMAQAAAEEVDHLAWCEKRLYELNARPSLLNFLWYTGSFMIGAAAGLAGDKYSLGFVAETERQVSAHIEGHLQKLPEEDIKTRVILNQMQEDESQHAEMAIQAGAAELPAPIKELMRITSKLMTQSSYYF</sequence>
<dbReference type="Proteomes" id="UP000295517">
    <property type="component" value="Chromosome"/>
</dbReference>
<dbReference type="Pfam" id="PF03232">
    <property type="entry name" value="COQ7"/>
    <property type="match status" value="1"/>
</dbReference>
<protein>
    <recommendedName>
        <fullName evidence="9">3-demethoxyubiquinol 3-hydroxylase</fullName>
        <shortName evidence="9">DMQ hydroxylase</shortName>
        <ecNumber evidence="9">1.14.99.60</ecNumber>
    </recommendedName>
    <alternativeName>
        <fullName evidence="9">2-nonaprenyl-3-methyl-6-methoxy-1,4-benzoquinol hydroxylase</fullName>
    </alternativeName>
</protein>
<gene>
    <name evidence="9 10" type="primary">coq7</name>
    <name evidence="10" type="ORF">E3983_01030</name>
</gene>
<evidence type="ECO:0000256" key="9">
    <source>
        <dbReference type="HAMAP-Rule" id="MF_01658"/>
    </source>
</evidence>
<name>A0AAX1EDE1_9GAMM</name>
<dbReference type="CDD" id="cd01042">
    <property type="entry name" value="DMQH"/>
    <property type="match status" value="1"/>
</dbReference>
<evidence type="ECO:0000256" key="7">
    <source>
        <dbReference type="ARBA" id="ARBA00023033"/>
    </source>
</evidence>
<feature type="binding site" evidence="9">
    <location>
        <position position="141"/>
    </location>
    <ligand>
        <name>Fe cation</name>
        <dbReference type="ChEBI" id="CHEBI:24875"/>
        <label>2</label>
    </ligand>
</feature>
<evidence type="ECO:0000256" key="1">
    <source>
        <dbReference type="ARBA" id="ARBA00004749"/>
    </source>
</evidence>
<keyword evidence="8 9" id="KW-0472">Membrane</keyword>
<comment type="similarity">
    <text evidence="9">Belongs to the COQ7 family.</text>
</comment>
<keyword evidence="6 9" id="KW-0408">Iron</keyword>
<evidence type="ECO:0000313" key="11">
    <source>
        <dbReference type="Proteomes" id="UP000295517"/>
    </source>
</evidence>
<dbReference type="GO" id="GO:0046872">
    <property type="term" value="F:metal ion binding"/>
    <property type="evidence" value="ECO:0007669"/>
    <property type="project" value="UniProtKB-KW"/>
</dbReference>
<keyword evidence="5 9" id="KW-0560">Oxidoreductase</keyword>
<comment type="function">
    <text evidence="9">Catalyzes the hydroxylation of 2-nonaprenyl-3-methyl-6-methoxy-1,4-benzoquinol during ubiquinone biosynthesis.</text>
</comment>
<dbReference type="PANTHER" id="PTHR11237">
    <property type="entry name" value="COENZYME Q10 BIOSYNTHESIS PROTEIN 7"/>
    <property type="match status" value="1"/>
</dbReference>
<feature type="binding site" evidence="9">
    <location>
        <position position="176"/>
    </location>
    <ligand>
        <name>Fe cation</name>
        <dbReference type="ChEBI" id="CHEBI:24875"/>
        <label>2</label>
    </ligand>
</feature>
<comment type="pathway">
    <text evidence="1 9">Cofactor biosynthesis; ubiquinone biosynthesis.</text>
</comment>
<evidence type="ECO:0000256" key="6">
    <source>
        <dbReference type="ARBA" id="ARBA00023004"/>
    </source>
</evidence>
<feature type="binding site" evidence="9">
    <location>
        <position position="59"/>
    </location>
    <ligand>
        <name>Fe cation</name>
        <dbReference type="ChEBI" id="CHEBI:24875"/>
        <label>1</label>
    </ligand>
</feature>
<dbReference type="NCBIfam" id="NF033656">
    <property type="entry name" value="DMQ_monoox_COQ7"/>
    <property type="match status" value="1"/>
</dbReference>
<keyword evidence="2 9" id="KW-1003">Cell membrane</keyword>
<keyword evidence="4 9" id="KW-0479">Metal-binding</keyword>
<dbReference type="InterPro" id="IPR009078">
    <property type="entry name" value="Ferritin-like_SF"/>
</dbReference>
<feature type="binding site" evidence="9">
    <location>
        <position position="89"/>
    </location>
    <ligand>
        <name>Fe cation</name>
        <dbReference type="ChEBI" id="CHEBI:24875"/>
        <label>1</label>
    </ligand>
</feature>
<dbReference type="InterPro" id="IPR047809">
    <property type="entry name" value="COQ7_proteobact"/>
</dbReference>
<dbReference type="EMBL" id="CP038254">
    <property type="protein sequence ID" value="QBR83062.1"/>
    <property type="molecule type" value="Genomic_DNA"/>
</dbReference>
<dbReference type="InterPro" id="IPR012347">
    <property type="entry name" value="Ferritin-like"/>
</dbReference>